<keyword evidence="2" id="KW-1185">Reference proteome</keyword>
<dbReference type="AlphaFoldDB" id="S9QTU2"/>
<evidence type="ECO:0000313" key="1">
    <source>
        <dbReference type="EMBL" id="EPX84791.1"/>
    </source>
</evidence>
<dbReference type="RefSeq" id="WP_021119917.1">
    <property type="nucleotide sequence ID" value="NZ_KE557274.1"/>
</dbReference>
<gene>
    <name evidence="1" type="ORF">Salmuc_01364</name>
</gene>
<reference evidence="2" key="1">
    <citation type="journal article" date="2014" name="Stand. Genomic Sci.">
        <title>Genome sequence of the exopolysaccharide-producing Salipiger mucosus type strain (DSM 16094(T)), a moderately halophilic member of the Roseobacter clade.</title>
        <authorList>
            <person name="Riedel T."/>
            <person name="Spring S."/>
            <person name="Fiebig A."/>
            <person name="Petersen J."/>
            <person name="Kyrpides N.C."/>
            <person name="Goker M."/>
            <person name="Klenk H.P."/>
        </authorList>
    </citation>
    <scope>NUCLEOTIDE SEQUENCE [LARGE SCALE GENOMIC DNA]</scope>
    <source>
        <strain evidence="2">DSM 16094</strain>
    </source>
</reference>
<evidence type="ECO:0000313" key="2">
    <source>
        <dbReference type="Proteomes" id="UP000015347"/>
    </source>
</evidence>
<accession>S9QTU2</accession>
<dbReference type="Proteomes" id="UP000015347">
    <property type="component" value="Unassembled WGS sequence"/>
</dbReference>
<organism evidence="1 2">
    <name type="scientific">Salipiger mucosus DSM 16094</name>
    <dbReference type="NCBI Taxonomy" id="1123237"/>
    <lineage>
        <taxon>Bacteria</taxon>
        <taxon>Pseudomonadati</taxon>
        <taxon>Pseudomonadota</taxon>
        <taxon>Alphaproteobacteria</taxon>
        <taxon>Rhodobacterales</taxon>
        <taxon>Roseobacteraceae</taxon>
        <taxon>Salipiger</taxon>
    </lineage>
</organism>
<name>S9QTU2_9RHOB</name>
<dbReference type="EMBL" id="APVH01000012">
    <property type="protein sequence ID" value="EPX84791.1"/>
    <property type="molecule type" value="Genomic_DNA"/>
</dbReference>
<dbReference type="STRING" id="1123237.Salmuc_01364"/>
<sequence length="48" mass="5730">MLESREVRRIQDKFERGEISEIERQQRLVSLKRPNSSLARLAWSLFGI</sequence>
<comment type="caution">
    <text evidence="1">The sequence shown here is derived from an EMBL/GenBank/DDBJ whole genome shotgun (WGS) entry which is preliminary data.</text>
</comment>
<proteinExistence type="predicted"/>
<protein>
    <submittedName>
        <fullName evidence="1">Uncharacterized protein</fullName>
    </submittedName>
</protein>
<dbReference type="HOGENOM" id="CLU_3157606_0_0_5"/>